<gene>
    <name evidence="2" type="ORF">PAC_08781</name>
</gene>
<dbReference type="AlphaFoldDB" id="A0A1L7X1P6"/>
<feature type="compositionally biased region" description="Low complexity" evidence="1">
    <location>
        <begin position="109"/>
        <end position="121"/>
    </location>
</feature>
<protein>
    <submittedName>
        <fullName evidence="2">Uncharacterized protein</fullName>
    </submittedName>
</protein>
<dbReference type="EMBL" id="FJOG01000012">
    <property type="protein sequence ID" value="CZR58889.1"/>
    <property type="molecule type" value="Genomic_DNA"/>
</dbReference>
<organism evidence="2 3">
    <name type="scientific">Phialocephala subalpina</name>
    <dbReference type="NCBI Taxonomy" id="576137"/>
    <lineage>
        <taxon>Eukaryota</taxon>
        <taxon>Fungi</taxon>
        <taxon>Dikarya</taxon>
        <taxon>Ascomycota</taxon>
        <taxon>Pezizomycotina</taxon>
        <taxon>Leotiomycetes</taxon>
        <taxon>Helotiales</taxon>
        <taxon>Mollisiaceae</taxon>
        <taxon>Phialocephala</taxon>
        <taxon>Phialocephala fortinii species complex</taxon>
    </lineage>
</organism>
<sequence>MRLAPLVVDRSSFRPTYNLLDLPPHFRFYIPTTYLLRPPCFRNTTSSTTTINSYQRSIILQATIANFFASTKDKMDSKFMDSSTHHEAKVDKLTKLNPTIEDAIDDNDVPSSSSPDMDVIMTPASTSPETENKPAVEPPTTDLTQAAGPSAASQATAPGSRRYDAVRPGTARNHVNIGAADELFAHFLPHADRPHSQSASPHPQRPRAQTGGMLDEAQAFNALLTGIGMPGLSLNVGGYLSNWSGDFSGTSQVDTRRRLARSTPIELAMLTPTYTRPSVRLTPVAPLYRGHSSFGDWSEFIFHI</sequence>
<reference evidence="2 3" key="1">
    <citation type="submission" date="2016-03" db="EMBL/GenBank/DDBJ databases">
        <authorList>
            <person name="Ploux O."/>
        </authorList>
    </citation>
    <scope>NUCLEOTIDE SEQUENCE [LARGE SCALE GENOMIC DNA]</scope>
    <source>
        <strain evidence="2 3">UAMH 11012</strain>
    </source>
</reference>
<dbReference type="Proteomes" id="UP000184330">
    <property type="component" value="Unassembled WGS sequence"/>
</dbReference>
<keyword evidence="3" id="KW-1185">Reference proteome</keyword>
<accession>A0A1L7X1P6</accession>
<proteinExistence type="predicted"/>
<feature type="region of interest" description="Disordered" evidence="1">
    <location>
        <begin position="99"/>
        <end position="166"/>
    </location>
</feature>
<evidence type="ECO:0000256" key="1">
    <source>
        <dbReference type="SAM" id="MobiDB-lite"/>
    </source>
</evidence>
<feature type="compositionally biased region" description="Low complexity" evidence="1">
    <location>
        <begin position="144"/>
        <end position="159"/>
    </location>
</feature>
<evidence type="ECO:0000313" key="3">
    <source>
        <dbReference type="Proteomes" id="UP000184330"/>
    </source>
</evidence>
<evidence type="ECO:0000313" key="2">
    <source>
        <dbReference type="EMBL" id="CZR58889.1"/>
    </source>
</evidence>
<name>A0A1L7X1P6_9HELO</name>